<proteinExistence type="predicted"/>
<dbReference type="InterPro" id="IPR038672">
    <property type="entry name" value="CpcT/CpeT_sf"/>
</dbReference>
<sequence length="245" mass="28571">MQKKQLWAILLLVFALAACTGGKKAGSSLYEKSSKTPEEISKIFNKFDRLKSQLVGHFSNRQQLLEENSAEPPQEFVVVPIFQYDRPGEFWVYLELFSPDMKESPLDQRIEQYVQIDRDSFRQEVYYLKEPEKYINAWKKSKFPKLDIRKDLIKNPACDLTIIHQEHKKGSFKTLMPDEVTCEMLTSTTAARYVDLMYETTDEGYTMWFTFYDKNKQKLKATEGPGLSFLRLNPGDEGYIKVGKN</sequence>
<dbReference type="STRING" id="984262.SGRA_3218"/>
<name>H6L0Z0_SAPGL</name>
<evidence type="ECO:0000256" key="1">
    <source>
        <dbReference type="SAM" id="SignalP"/>
    </source>
</evidence>
<dbReference type="EMBL" id="CP002831">
    <property type="protein sequence ID" value="AFC25946.1"/>
    <property type="molecule type" value="Genomic_DNA"/>
</dbReference>
<keyword evidence="1" id="KW-0732">Signal</keyword>
<dbReference type="OrthoDB" id="1490463at2"/>
<gene>
    <name evidence="2" type="ordered locus">SGRA_3218</name>
</gene>
<dbReference type="Pfam" id="PF06206">
    <property type="entry name" value="CpeT"/>
    <property type="match status" value="1"/>
</dbReference>
<protein>
    <recommendedName>
        <fullName evidence="4">Lipoprotein</fullName>
    </recommendedName>
</protein>
<dbReference type="Proteomes" id="UP000007519">
    <property type="component" value="Chromosome"/>
</dbReference>
<feature type="signal peptide" evidence="1">
    <location>
        <begin position="1"/>
        <end position="25"/>
    </location>
</feature>
<keyword evidence="3" id="KW-1185">Reference proteome</keyword>
<evidence type="ECO:0000313" key="3">
    <source>
        <dbReference type="Proteomes" id="UP000007519"/>
    </source>
</evidence>
<organism evidence="2 3">
    <name type="scientific">Saprospira grandis (strain Lewin)</name>
    <dbReference type="NCBI Taxonomy" id="984262"/>
    <lineage>
        <taxon>Bacteria</taxon>
        <taxon>Pseudomonadati</taxon>
        <taxon>Bacteroidota</taxon>
        <taxon>Saprospiria</taxon>
        <taxon>Saprospirales</taxon>
        <taxon>Saprospiraceae</taxon>
        <taxon>Saprospira</taxon>
    </lineage>
</organism>
<accession>H6L0Z0</accession>
<dbReference type="Gene3D" id="2.40.128.590">
    <property type="entry name" value="CpcT/CpeT domain"/>
    <property type="match status" value="1"/>
</dbReference>
<evidence type="ECO:0008006" key="4">
    <source>
        <dbReference type="Google" id="ProtNLM"/>
    </source>
</evidence>
<dbReference type="AlphaFoldDB" id="H6L0Z0"/>
<dbReference type="HOGENOM" id="CLU_1132984_0_0_10"/>
<feature type="chain" id="PRO_5003603775" description="Lipoprotein" evidence="1">
    <location>
        <begin position="26"/>
        <end position="245"/>
    </location>
</feature>
<dbReference type="RefSeq" id="WP_015693542.1">
    <property type="nucleotide sequence ID" value="NC_016940.1"/>
</dbReference>
<dbReference type="KEGG" id="sgn:SGRA_3218"/>
<evidence type="ECO:0000313" key="2">
    <source>
        <dbReference type="EMBL" id="AFC25946.1"/>
    </source>
</evidence>
<dbReference type="InterPro" id="IPR010404">
    <property type="entry name" value="CpcT/CpeT"/>
</dbReference>
<dbReference type="PROSITE" id="PS51257">
    <property type="entry name" value="PROKAR_LIPOPROTEIN"/>
    <property type="match status" value="1"/>
</dbReference>
<dbReference type="GO" id="GO:0016829">
    <property type="term" value="F:lyase activity"/>
    <property type="evidence" value="ECO:0007669"/>
    <property type="project" value="InterPro"/>
</dbReference>
<dbReference type="CDD" id="cd16338">
    <property type="entry name" value="CpcT"/>
    <property type="match status" value="1"/>
</dbReference>
<reference evidence="2 3" key="1">
    <citation type="journal article" date="2012" name="Stand. Genomic Sci.">
        <title>Complete genome sequencing and analysis of Saprospira grandis str. Lewin, a predatory marine bacterium.</title>
        <authorList>
            <person name="Saw J.H."/>
            <person name="Yuryev A."/>
            <person name="Kanbe M."/>
            <person name="Hou S."/>
            <person name="Young A.G."/>
            <person name="Aizawa S."/>
            <person name="Alam M."/>
        </authorList>
    </citation>
    <scope>NUCLEOTIDE SEQUENCE [LARGE SCALE GENOMIC DNA]</scope>
    <source>
        <strain evidence="2 3">Lewin</strain>
    </source>
</reference>